<dbReference type="GO" id="GO:0044753">
    <property type="term" value="C:amphisome"/>
    <property type="evidence" value="ECO:0007669"/>
    <property type="project" value="TreeGrafter"/>
</dbReference>
<dbReference type="GO" id="GO:0007032">
    <property type="term" value="P:endosome organization"/>
    <property type="evidence" value="ECO:0007669"/>
    <property type="project" value="TreeGrafter"/>
</dbReference>
<gene>
    <name evidence="5" type="ORF">CPAV1605_230</name>
</gene>
<keyword evidence="1" id="KW-0479">Metal-binding</keyword>
<evidence type="ECO:0000259" key="4">
    <source>
        <dbReference type="PROSITE" id="PS50135"/>
    </source>
</evidence>
<dbReference type="GO" id="GO:0000423">
    <property type="term" value="P:mitophagy"/>
    <property type="evidence" value="ECO:0007669"/>
    <property type="project" value="TreeGrafter"/>
</dbReference>
<protein>
    <recommendedName>
        <fullName evidence="4">ZZ-type domain-containing protein</fullName>
    </recommendedName>
</protein>
<dbReference type="Pfam" id="PF00569">
    <property type="entry name" value="ZZ"/>
    <property type="match status" value="1"/>
</dbReference>
<dbReference type="InterPro" id="IPR000433">
    <property type="entry name" value="Znf_ZZ"/>
</dbReference>
<feature type="domain" description="ZZ-type" evidence="4">
    <location>
        <begin position="54"/>
        <end position="108"/>
    </location>
</feature>
<sequence length="116" mass="13662">MINNYFNSGTDMEIDSCDSPDLSEIKKDLDEIKKGINDVNKTILQKNLNENIIHYGIKCSNCLQLNFKGIRYKCFTCPDYNVCDKCEKMLSFFHDKNHFFLRIHDTFLYNCLSNKQ</sequence>
<dbReference type="GO" id="GO:0016235">
    <property type="term" value="C:aggresome"/>
    <property type="evidence" value="ECO:0007669"/>
    <property type="project" value="TreeGrafter"/>
</dbReference>
<accession>A0A5E8CGG5</accession>
<evidence type="ECO:0000256" key="3">
    <source>
        <dbReference type="ARBA" id="ARBA00022833"/>
    </source>
</evidence>
<dbReference type="SMART" id="SM00291">
    <property type="entry name" value="ZnF_ZZ"/>
    <property type="match status" value="1"/>
</dbReference>
<proteinExistence type="predicted"/>
<dbReference type="EMBL" id="CABVLZ010000001">
    <property type="protein sequence ID" value="VVU94508.1"/>
    <property type="molecule type" value="Genomic_DNA"/>
</dbReference>
<name>A0A5E8CGG5_9ZZZZ</name>
<evidence type="ECO:0000256" key="2">
    <source>
        <dbReference type="ARBA" id="ARBA00022771"/>
    </source>
</evidence>
<dbReference type="PANTHER" id="PTHR15090:SF0">
    <property type="entry name" value="SEQUESTOSOME-1"/>
    <property type="match status" value="1"/>
</dbReference>
<dbReference type="InterPro" id="IPR052260">
    <property type="entry name" value="Autophagy_Rcpt_SigReg"/>
</dbReference>
<keyword evidence="2" id="KW-0863">Zinc-finger</keyword>
<dbReference type="InterPro" id="IPR043145">
    <property type="entry name" value="Znf_ZZ_sf"/>
</dbReference>
<dbReference type="GO" id="GO:0035973">
    <property type="term" value="P:aggrephagy"/>
    <property type="evidence" value="ECO:0007669"/>
    <property type="project" value="TreeGrafter"/>
</dbReference>
<dbReference type="Gene3D" id="3.30.60.90">
    <property type="match status" value="1"/>
</dbReference>
<reference evidence="5" key="1">
    <citation type="submission" date="2019-09" db="EMBL/GenBank/DDBJ databases">
        <authorList>
            <person name="Needham M D."/>
        </authorList>
    </citation>
    <scope>NUCLEOTIDE SEQUENCE</scope>
</reference>
<evidence type="ECO:0000313" key="5">
    <source>
        <dbReference type="EMBL" id="VVU94508.1"/>
    </source>
</evidence>
<dbReference type="GO" id="GO:0070530">
    <property type="term" value="F:K63-linked polyubiquitin modification-dependent protein binding"/>
    <property type="evidence" value="ECO:0007669"/>
    <property type="project" value="TreeGrafter"/>
</dbReference>
<dbReference type="GO" id="GO:0005080">
    <property type="term" value="F:protein kinase C binding"/>
    <property type="evidence" value="ECO:0007669"/>
    <property type="project" value="TreeGrafter"/>
</dbReference>
<dbReference type="SUPFAM" id="SSF57850">
    <property type="entry name" value="RING/U-box"/>
    <property type="match status" value="1"/>
</dbReference>
<dbReference type="PROSITE" id="PS01357">
    <property type="entry name" value="ZF_ZZ_1"/>
    <property type="match status" value="1"/>
</dbReference>
<dbReference type="GO" id="GO:0008270">
    <property type="term" value="F:zinc ion binding"/>
    <property type="evidence" value="ECO:0007669"/>
    <property type="project" value="UniProtKB-KW"/>
</dbReference>
<organism evidence="5">
    <name type="scientific">seawater metagenome</name>
    <dbReference type="NCBI Taxonomy" id="1561972"/>
    <lineage>
        <taxon>unclassified sequences</taxon>
        <taxon>metagenomes</taxon>
        <taxon>ecological metagenomes</taxon>
    </lineage>
</organism>
<dbReference type="AlphaFoldDB" id="A0A5E8CGG5"/>
<dbReference type="PANTHER" id="PTHR15090">
    <property type="entry name" value="SEQUESTOSOME 1-RELATED"/>
    <property type="match status" value="1"/>
</dbReference>
<keyword evidence="3" id="KW-0862">Zinc</keyword>
<evidence type="ECO:0000256" key="1">
    <source>
        <dbReference type="ARBA" id="ARBA00022723"/>
    </source>
</evidence>
<dbReference type="PROSITE" id="PS50135">
    <property type="entry name" value="ZF_ZZ_2"/>
    <property type="match status" value="1"/>
</dbReference>